<evidence type="ECO:0000259" key="8">
    <source>
        <dbReference type="PROSITE" id="PS50048"/>
    </source>
</evidence>
<dbReference type="Proteomes" id="UP000191285">
    <property type="component" value="Unassembled WGS sequence"/>
</dbReference>
<evidence type="ECO:0000256" key="2">
    <source>
        <dbReference type="ARBA" id="ARBA00022723"/>
    </source>
</evidence>
<dbReference type="SMART" id="SM00906">
    <property type="entry name" value="Fungal_trans"/>
    <property type="match status" value="1"/>
</dbReference>
<dbReference type="InterPro" id="IPR001138">
    <property type="entry name" value="Zn2Cys6_DnaBD"/>
</dbReference>
<keyword evidence="6" id="KW-0539">Nucleus</keyword>
<feature type="domain" description="Zn(2)-C6 fungal-type" evidence="8">
    <location>
        <begin position="14"/>
        <end position="44"/>
    </location>
</feature>
<keyword evidence="5" id="KW-0804">Transcription</keyword>
<feature type="compositionally biased region" description="Low complexity" evidence="7">
    <location>
        <begin position="108"/>
        <end position="119"/>
    </location>
</feature>
<dbReference type="AlphaFoldDB" id="A0A1V6TZE0"/>
<dbReference type="OrthoDB" id="4116913at2759"/>
<keyword evidence="2" id="KW-0479">Metal-binding</keyword>
<gene>
    <name evidence="9" type="ORF">PENSTE_c001G07057</name>
</gene>
<dbReference type="STRING" id="303698.A0A1V6TZE0"/>
<sequence length="649" mass="72596">MHSDDEPRKRTARACDSCYRRKIKCDAAQPQCEWCSHHDLPCTYDRVVTRKRKAADDAGQPKASRLSERISRIEKAIADNFPDLDSIPFDTSENLQTQDSSQMLDDNTTTASSSPSTASGNLTPAVPATVGVHFAGRELGAISLLTGIPFLLPEGQEWIQARTGQTIPKDRLAPARAPWEKQRGQNTSSIFNSLLNQSMFDLPDWRVSRLYSDAYRRCYLMQRIFPVVNPDLFEETMKSAYQQPQNSLRDGQASTRACVIAFIAFIARLPPIKDMTKDSPLAQIDYDAFASKAQFLVAQVLQEPASLEGAAAVTMMTLCELSAGNMRATNYFAAIAARLLFMLGANLGNFGAGPQSSRTEKRHLALRNLFWICYTLDKDICLRTGQPPTIADENCDLSLPPGYIERAYTDPENEESSNVDPLFPFDLRLSIIKSRAHSTLYSVSSLKKTDAELLKAIRELDDELEEWRTAVPPNWRPTMSFAQDASDPNVCMHSVMLRMNYYLCMSIIHQASSRCKAWVNGTGGLVDGISSSLTLSVEASRSTLCYLESAEHVLVDGVFWTLIFYPMSALLTIFCSILQNPLDPRSRDDMGLLRVATVMMRRIFTRKLPQNEVVQFKLVADFVVELKRLAECAIDKAWREQSTGSLLPQ</sequence>
<dbReference type="GO" id="GO:0005634">
    <property type="term" value="C:nucleus"/>
    <property type="evidence" value="ECO:0007669"/>
    <property type="project" value="UniProtKB-SubCell"/>
</dbReference>
<dbReference type="InterPro" id="IPR050987">
    <property type="entry name" value="AtrR-like"/>
</dbReference>
<dbReference type="PANTHER" id="PTHR46910">
    <property type="entry name" value="TRANSCRIPTION FACTOR PDR1"/>
    <property type="match status" value="1"/>
</dbReference>
<dbReference type="SMART" id="SM00066">
    <property type="entry name" value="GAL4"/>
    <property type="match status" value="1"/>
</dbReference>
<feature type="region of interest" description="Disordered" evidence="7">
    <location>
        <begin position="98"/>
        <end position="123"/>
    </location>
</feature>
<evidence type="ECO:0000256" key="3">
    <source>
        <dbReference type="ARBA" id="ARBA00023015"/>
    </source>
</evidence>
<dbReference type="PROSITE" id="PS50048">
    <property type="entry name" value="ZN2_CY6_FUNGAL_2"/>
    <property type="match status" value="1"/>
</dbReference>
<keyword evidence="10" id="KW-1185">Reference proteome</keyword>
<dbReference type="Pfam" id="PF00172">
    <property type="entry name" value="Zn_clus"/>
    <property type="match status" value="1"/>
</dbReference>
<organism evidence="9 10">
    <name type="scientific">Penicillium steckii</name>
    <dbReference type="NCBI Taxonomy" id="303698"/>
    <lineage>
        <taxon>Eukaryota</taxon>
        <taxon>Fungi</taxon>
        <taxon>Dikarya</taxon>
        <taxon>Ascomycota</taxon>
        <taxon>Pezizomycotina</taxon>
        <taxon>Eurotiomycetes</taxon>
        <taxon>Eurotiomycetidae</taxon>
        <taxon>Eurotiales</taxon>
        <taxon>Aspergillaceae</taxon>
        <taxon>Penicillium</taxon>
    </lineage>
</organism>
<comment type="caution">
    <text evidence="9">The sequence shown here is derived from an EMBL/GenBank/DDBJ whole genome shotgun (WGS) entry which is preliminary data.</text>
</comment>
<keyword evidence="3" id="KW-0805">Transcription regulation</keyword>
<dbReference type="CDD" id="cd00067">
    <property type="entry name" value="GAL4"/>
    <property type="match status" value="1"/>
</dbReference>
<dbReference type="GO" id="GO:0000981">
    <property type="term" value="F:DNA-binding transcription factor activity, RNA polymerase II-specific"/>
    <property type="evidence" value="ECO:0007669"/>
    <property type="project" value="InterPro"/>
</dbReference>
<dbReference type="PANTHER" id="PTHR46910:SF37">
    <property type="entry name" value="ZN(II)2CYS6 TRANSCRIPTION FACTOR (EUROFUNG)"/>
    <property type="match status" value="1"/>
</dbReference>
<feature type="compositionally biased region" description="Polar residues" evidence="7">
    <location>
        <begin position="98"/>
        <end position="107"/>
    </location>
</feature>
<dbReference type="GO" id="GO:0008270">
    <property type="term" value="F:zinc ion binding"/>
    <property type="evidence" value="ECO:0007669"/>
    <property type="project" value="InterPro"/>
</dbReference>
<evidence type="ECO:0000313" key="9">
    <source>
        <dbReference type="EMBL" id="OQE31682.1"/>
    </source>
</evidence>
<dbReference type="SUPFAM" id="SSF57701">
    <property type="entry name" value="Zn2/Cys6 DNA-binding domain"/>
    <property type="match status" value="1"/>
</dbReference>
<evidence type="ECO:0000256" key="4">
    <source>
        <dbReference type="ARBA" id="ARBA00023125"/>
    </source>
</evidence>
<comment type="subcellular location">
    <subcellularLocation>
        <location evidence="1">Nucleus</location>
    </subcellularLocation>
</comment>
<dbReference type="InterPro" id="IPR036864">
    <property type="entry name" value="Zn2-C6_fun-type_DNA-bd_sf"/>
</dbReference>
<name>A0A1V6TZE0_9EURO</name>
<dbReference type="GO" id="GO:0003677">
    <property type="term" value="F:DNA binding"/>
    <property type="evidence" value="ECO:0007669"/>
    <property type="project" value="UniProtKB-KW"/>
</dbReference>
<proteinExistence type="predicted"/>
<dbReference type="EMBL" id="MLKD01000001">
    <property type="protein sequence ID" value="OQE31682.1"/>
    <property type="molecule type" value="Genomic_DNA"/>
</dbReference>
<keyword evidence="4" id="KW-0238">DNA-binding</keyword>
<reference evidence="10" key="1">
    <citation type="journal article" date="2017" name="Nat. Microbiol.">
        <title>Global analysis of biosynthetic gene clusters reveals vast potential of secondary metabolite production in Penicillium species.</title>
        <authorList>
            <person name="Nielsen J.C."/>
            <person name="Grijseels S."/>
            <person name="Prigent S."/>
            <person name="Ji B."/>
            <person name="Dainat J."/>
            <person name="Nielsen K.F."/>
            <person name="Frisvad J.C."/>
            <person name="Workman M."/>
            <person name="Nielsen J."/>
        </authorList>
    </citation>
    <scope>NUCLEOTIDE SEQUENCE [LARGE SCALE GENOMIC DNA]</scope>
    <source>
        <strain evidence="10">IBT 24891</strain>
    </source>
</reference>
<dbReference type="InterPro" id="IPR007219">
    <property type="entry name" value="XnlR_reg_dom"/>
</dbReference>
<dbReference type="Pfam" id="PF04082">
    <property type="entry name" value="Fungal_trans"/>
    <property type="match status" value="1"/>
</dbReference>
<protein>
    <recommendedName>
        <fullName evidence="8">Zn(2)-C6 fungal-type domain-containing protein</fullName>
    </recommendedName>
</protein>
<evidence type="ECO:0000256" key="5">
    <source>
        <dbReference type="ARBA" id="ARBA00023163"/>
    </source>
</evidence>
<evidence type="ECO:0000256" key="6">
    <source>
        <dbReference type="ARBA" id="ARBA00023242"/>
    </source>
</evidence>
<dbReference type="GO" id="GO:0006351">
    <property type="term" value="P:DNA-templated transcription"/>
    <property type="evidence" value="ECO:0007669"/>
    <property type="project" value="InterPro"/>
</dbReference>
<evidence type="ECO:0000313" key="10">
    <source>
        <dbReference type="Proteomes" id="UP000191285"/>
    </source>
</evidence>
<accession>A0A1V6TZE0</accession>
<evidence type="ECO:0000256" key="1">
    <source>
        <dbReference type="ARBA" id="ARBA00004123"/>
    </source>
</evidence>
<dbReference type="CDD" id="cd12148">
    <property type="entry name" value="fungal_TF_MHR"/>
    <property type="match status" value="1"/>
</dbReference>
<dbReference type="Gene3D" id="4.10.240.10">
    <property type="entry name" value="Zn(2)-C6 fungal-type DNA-binding domain"/>
    <property type="match status" value="1"/>
</dbReference>
<evidence type="ECO:0000256" key="7">
    <source>
        <dbReference type="SAM" id="MobiDB-lite"/>
    </source>
</evidence>